<keyword evidence="3" id="KW-1185">Reference proteome</keyword>
<dbReference type="Pfam" id="PF11751">
    <property type="entry name" value="PorP_SprF"/>
    <property type="match status" value="1"/>
</dbReference>
<dbReference type="RefSeq" id="WP_131449131.1">
    <property type="nucleotide sequence ID" value="NZ_SJZI01000042.1"/>
</dbReference>
<accession>A0A4R1BB63</accession>
<feature type="chain" id="PRO_5020809597" evidence="1">
    <location>
        <begin position="21"/>
        <end position="331"/>
    </location>
</feature>
<dbReference type="InterPro" id="IPR019861">
    <property type="entry name" value="PorP/SprF_Bacteroidetes"/>
</dbReference>
<evidence type="ECO:0000313" key="3">
    <source>
        <dbReference type="Proteomes" id="UP000295334"/>
    </source>
</evidence>
<keyword evidence="1" id="KW-0732">Signal</keyword>
<comment type="caution">
    <text evidence="2">The sequence shown here is derived from an EMBL/GenBank/DDBJ whole genome shotgun (WGS) entry which is preliminary data.</text>
</comment>
<reference evidence="2 3" key="1">
    <citation type="submission" date="2019-03" db="EMBL/GenBank/DDBJ databases">
        <authorList>
            <person name="Kim M.K.M."/>
        </authorList>
    </citation>
    <scope>NUCLEOTIDE SEQUENCE [LARGE SCALE GENOMIC DNA]</scope>
    <source>
        <strain evidence="2 3">17J68-12</strain>
    </source>
</reference>
<name>A0A4R1BB63_9BACT</name>
<dbReference type="Proteomes" id="UP000295334">
    <property type="component" value="Unassembled WGS sequence"/>
</dbReference>
<dbReference type="OrthoDB" id="1186563at2"/>
<evidence type="ECO:0000313" key="2">
    <source>
        <dbReference type="EMBL" id="TCJ14219.1"/>
    </source>
</evidence>
<organism evidence="2 3">
    <name type="scientific">Flaviaesturariibacter flavus</name>
    <dbReference type="NCBI Taxonomy" id="2502780"/>
    <lineage>
        <taxon>Bacteria</taxon>
        <taxon>Pseudomonadati</taxon>
        <taxon>Bacteroidota</taxon>
        <taxon>Chitinophagia</taxon>
        <taxon>Chitinophagales</taxon>
        <taxon>Chitinophagaceae</taxon>
        <taxon>Flaviaestuariibacter</taxon>
    </lineage>
</organism>
<evidence type="ECO:0000256" key="1">
    <source>
        <dbReference type="SAM" id="SignalP"/>
    </source>
</evidence>
<protein>
    <submittedName>
        <fullName evidence="2">Type IX secretion system membrane protein PorP/SprF</fullName>
    </submittedName>
</protein>
<proteinExistence type="predicted"/>
<dbReference type="NCBIfam" id="TIGR03519">
    <property type="entry name" value="T9SS_PorP_fam"/>
    <property type="match status" value="1"/>
</dbReference>
<sequence>MKRSLAICLLALVLAGKAGAQTDPHFSQYFVFPTSVNPAFTGAFDGAYRVTGVYRNQWSDMSGGFRTVGFAAEANTNRNVAIGANVFQQTTGTGYTFQQAYASFAYNGVRFDPEGYKVLTIALQAGMISKRFDASKFQTEEQWNRFTGFNPSVPATEVLMANKSTVFDAGAGIMYADLSEDKKINPYIGVAAHHITSPEEFFLSGTQKTKVPMRLTAHVSLGINVSETLIVTPSVLYMRQGSADEQMFGVNVRSMVGEEVSLLGGVNYRFNDAVVPFAGLQWGNTKLGVSYDVSQSDLGKNVARSNSFEISLTCLFNRPAEAPRYLRCPSF</sequence>
<dbReference type="EMBL" id="SJZI01000042">
    <property type="protein sequence ID" value="TCJ14219.1"/>
    <property type="molecule type" value="Genomic_DNA"/>
</dbReference>
<dbReference type="AlphaFoldDB" id="A0A4R1BB63"/>
<gene>
    <name evidence="2" type="ORF">EPD60_09435</name>
</gene>
<feature type="signal peptide" evidence="1">
    <location>
        <begin position="1"/>
        <end position="20"/>
    </location>
</feature>